<feature type="transmembrane region" description="Helical" evidence="1">
    <location>
        <begin position="159"/>
        <end position="182"/>
    </location>
</feature>
<reference evidence="3 4" key="1">
    <citation type="journal article" date="2003" name="Proc. Natl. Acad. Sci. U.S.A.">
        <title>The genome sequence of Clostridium tetani, the causative agent of tetanus disease.</title>
        <authorList>
            <person name="Brueggemann H."/>
            <person name="Baumer S."/>
            <person name="Fricke W.F."/>
            <person name="Wiezer A."/>
            <person name="Liesegang H."/>
            <person name="Decker I."/>
            <person name="Herzberg C."/>
            <person name="Martinez-Arias R."/>
            <person name="Merkl R."/>
            <person name="Henne A."/>
            <person name="Gottschalk G."/>
        </authorList>
    </citation>
    <scope>NUCLEOTIDE SEQUENCE [LARGE SCALE GENOMIC DNA]</scope>
    <source>
        <strain evidence="4">Massachusetts / E88</strain>
    </source>
</reference>
<feature type="transmembrane region" description="Helical" evidence="1">
    <location>
        <begin position="376"/>
        <end position="399"/>
    </location>
</feature>
<feature type="transmembrane region" description="Helical" evidence="1">
    <location>
        <begin position="99"/>
        <end position="121"/>
    </location>
</feature>
<sequence length="407" mass="43099">MVLFMEIKLDMMQTAALAVVIYYFGAWIKTKAQILEKFCIPAPVVGGLIFAFVNLILKQSGALSLELDTTLQKPFMMVFFTSIGMGASIKLIKKGGIQVLIFWLVASLLCVFQNAIGIGLAKVLNQSPLLGMICGSVTMTGGHGTGGAFGPSFEKDYGVVGATATAMASATFGLVMGSLIGGPIGKKLIESRNLKPNVDAYESADTEAAITAKEEAISYDEVFKALALILISIGIGAVLEKFFVSIGVTLPSYVNSMIIAAIILNVGESTGKWHVNSKCMDILGNIGLNVFLSMALVGLKLWELAAVAGPMLIILVAQTIFMALFAYFVTFNLLGRDFDAAVLAAGNCGFGMGATPNGIANMTAVVERYGPAPRAFFVLPIVGAFLIDFSNSIIIAGFLNFVTKYLL</sequence>
<feature type="transmembrane region" description="Helical" evidence="1">
    <location>
        <begin position="222"/>
        <end position="244"/>
    </location>
</feature>
<accession>Q891P5</accession>
<dbReference type="GO" id="GO:0015813">
    <property type="term" value="P:L-glutamate transmembrane transport"/>
    <property type="evidence" value="ECO:0007669"/>
    <property type="project" value="UniProtKB-UniRule"/>
</dbReference>
<keyword evidence="1" id="KW-0739">Sodium transport</keyword>
<dbReference type="GO" id="GO:0005886">
    <property type="term" value="C:plasma membrane"/>
    <property type="evidence" value="ECO:0007669"/>
    <property type="project" value="UniProtKB-SubCell"/>
</dbReference>
<keyword evidence="1" id="KW-0472">Membrane</keyword>
<keyword evidence="1" id="KW-0406">Ion transport</keyword>
<dbReference type="PANTHER" id="PTHR36178">
    <property type="entry name" value="SLR0625 PROTEIN"/>
    <property type="match status" value="1"/>
</dbReference>
<feature type="transmembrane region" description="Helical" evidence="1">
    <location>
        <begin position="279"/>
        <end position="299"/>
    </location>
</feature>
<dbReference type="HAMAP" id="MF_02062">
    <property type="entry name" value="GltS"/>
    <property type="match status" value="1"/>
</dbReference>
<keyword evidence="1" id="KW-1133">Transmembrane helix</keyword>
<protein>
    <recommendedName>
        <fullName evidence="1 2">Sodium/glutamate symporter</fullName>
    </recommendedName>
</protein>
<keyword evidence="1" id="KW-0769">Symport</keyword>
<dbReference type="InterPro" id="IPR004445">
    <property type="entry name" value="GltS"/>
</dbReference>
<organism evidence="3 4">
    <name type="scientific">Clostridium tetani (strain Massachusetts / E88)</name>
    <dbReference type="NCBI Taxonomy" id="212717"/>
    <lineage>
        <taxon>Bacteria</taxon>
        <taxon>Bacillati</taxon>
        <taxon>Bacillota</taxon>
        <taxon>Clostridia</taxon>
        <taxon>Eubacteriales</taxon>
        <taxon>Clostridiaceae</taxon>
        <taxon>Clostridium</taxon>
    </lineage>
</organism>
<dbReference type="Pfam" id="PF03616">
    <property type="entry name" value="Glt_symporter"/>
    <property type="match status" value="1"/>
</dbReference>
<feature type="transmembrane region" description="Helical" evidence="1">
    <location>
        <begin position="250"/>
        <end position="267"/>
    </location>
</feature>
<dbReference type="NCBIfam" id="TIGR00210">
    <property type="entry name" value="gltS"/>
    <property type="match status" value="1"/>
</dbReference>
<keyword evidence="1" id="KW-0029">Amino-acid transport</keyword>
<keyword evidence="1" id="KW-0812">Transmembrane</keyword>
<keyword evidence="1" id="KW-0813">Transport</keyword>
<comment type="subcellular location">
    <subcellularLocation>
        <location evidence="1">Cell membrane</location>
        <topology evidence="1">Multi-pass membrane protein</topology>
    </subcellularLocation>
</comment>
<keyword evidence="1" id="KW-0915">Sodium</keyword>
<dbReference type="Proteomes" id="UP000001412">
    <property type="component" value="Chromosome"/>
</dbReference>
<keyword evidence="4" id="KW-1185">Reference proteome</keyword>
<feature type="transmembrane region" description="Helical" evidence="1">
    <location>
        <begin position="75"/>
        <end position="92"/>
    </location>
</feature>
<feature type="transmembrane region" description="Helical" evidence="1">
    <location>
        <begin position="12"/>
        <end position="28"/>
    </location>
</feature>
<dbReference type="PANTHER" id="PTHR36178:SF1">
    <property type="entry name" value="SODIUM_GLUTAMATE SYMPORTER"/>
    <property type="match status" value="1"/>
</dbReference>
<evidence type="ECO:0000313" key="4">
    <source>
        <dbReference type="Proteomes" id="UP000001412"/>
    </source>
</evidence>
<evidence type="ECO:0000313" key="3">
    <source>
        <dbReference type="EMBL" id="AAO36800.1"/>
    </source>
</evidence>
<dbReference type="KEGG" id="ctc:CTC_02324"/>
<feature type="transmembrane region" description="Helical" evidence="1">
    <location>
        <begin position="305"/>
        <end position="329"/>
    </location>
</feature>
<dbReference type="HOGENOM" id="CLU_040907_0_0_9"/>
<dbReference type="AlphaFoldDB" id="Q891P5"/>
<evidence type="ECO:0000256" key="2">
    <source>
        <dbReference type="NCBIfam" id="TIGR00210"/>
    </source>
</evidence>
<keyword evidence="1" id="KW-1003">Cell membrane</keyword>
<feature type="transmembrane region" description="Helical" evidence="1">
    <location>
        <begin position="35"/>
        <end position="55"/>
    </location>
</feature>
<dbReference type="GO" id="GO:0015501">
    <property type="term" value="F:glutamate:sodium symporter activity"/>
    <property type="evidence" value="ECO:0007669"/>
    <property type="project" value="UniProtKB-UniRule"/>
</dbReference>
<comment type="function">
    <text evidence="1">Catalyzes the sodium-dependent transport of glutamate.</text>
</comment>
<comment type="similarity">
    <text evidence="1">Belongs to the glutamate:Na(+) symporter (ESS) (TC 2.A.27) family.</text>
</comment>
<proteinExistence type="inferred from homology"/>
<evidence type="ECO:0000256" key="1">
    <source>
        <dbReference type="HAMAP-Rule" id="MF_02062"/>
    </source>
</evidence>
<dbReference type="EMBL" id="AE015927">
    <property type="protein sequence ID" value="AAO36800.1"/>
    <property type="molecule type" value="Genomic_DNA"/>
</dbReference>
<name>Q891P5_CLOTE</name>
<gene>
    <name evidence="3" type="ordered locus">CTC_02324</name>
</gene>